<dbReference type="GO" id="GO:0005576">
    <property type="term" value="C:extracellular region"/>
    <property type="evidence" value="ECO:0007669"/>
    <property type="project" value="UniProtKB-SubCell"/>
</dbReference>
<sequence>MELRRLSLCLALFMLAIIMQRSDAHSMRKRDADDAYEGLMGDEANDDETQNDAEGGNDPEEEESILAVIQTLPTVYNVTVGKTIRLECRVEPADGPVIQWSRNKQPLFMGHLPMISKGIERFSIAPNSNDLLISDVKPSDSDVYNCSVLQNPPVEIEHTLSVHEAPRIVRFSASDNGTVVEGSDLLLTCDVAGSPPPQIMWSKETDAGNVRLQETDGNFSLNSVFIQNIKREQAGKYYCYAINGVGNAQAELTVKVLHKPQVRVHHTVINSAVQVEAVLQCSAHGEPTPSISWYKDGSLVDSASQQYVITRDGPHSNLTVVPQMDQDFGTFTCVARNNHGKHNKSIELVQRPVVEELDVVGNKLTWKVHSHQPLETIELQLRDMAMGNLTVLTIPVPTSKGHEYEVTYVLDNLTPAKYEAVVKAKNTKEWSRNSDPMVVEYEAQPMYIQHASVLGGNSHSVRPSTVLLSTVFMYLLVRMF</sequence>
<dbReference type="GO" id="GO:0007156">
    <property type="term" value="P:homophilic cell adhesion via plasma membrane adhesion molecules"/>
    <property type="evidence" value="ECO:0007669"/>
    <property type="project" value="TreeGrafter"/>
</dbReference>
<keyword evidence="6" id="KW-0393">Immunoglobulin domain</keyword>
<evidence type="ECO:0000259" key="11">
    <source>
        <dbReference type="PROSITE" id="PS50835"/>
    </source>
</evidence>
<dbReference type="PANTHER" id="PTHR45080">
    <property type="entry name" value="CONTACTIN 5"/>
    <property type="match status" value="1"/>
</dbReference>
<evidence type="ECO:0000256" key="9">
    <source>
        <dbReference type="SAM" id="MobiDB-lite"/>
    </source>
</evidence>
<dbReference type="PROSITE" id="PS50835">
    <property type="entry name" value="IG_LIKE"/>
    <property type="match status" value="3"/>
</dbReference>
<dbReference type="PANTHER" id="PTHR45080:SF8">
    <property type="entry name" value="IG-LIKE DOMAIN-CONTAINING PROTEIN"/>
    <property type="match status" value="1"/>
</dbReference>
<keyword evidence="5" id="KW-0325">Glycoprotein</keyword>
<comment type="subcellular location">
    <subcellularLocation>
        <location evidence="1">Secreted</location>
    </subcellularLocation>
</comment>
<evidence type="ECO:0000256" key="6">
    <source>
        <dbReference type="ARBA" id="ARBA00023319"/>
    </source>
</evidence>
<dbReference type="InterPro" id="IPR003599">
    <property type="entry name" value="Ig_sub"/>
</dbReference>
<evidence type="ECO:0000313" key="12">
    <source>
        <dbReference type="EMBL" id="CAH0757133.1"/>
    </source>
</evidence>
<dbReference type="InterPro" id="IPR050958">
    <property type="entry name" value="Cell_Adh-Cytoskel_Orgn"/>
</dbReference>
<feature type="compositionally biased region" description="Acidic residues" evidence="9">
    <location>
        <begin position="43"/>
        <end position="60"/>
    </location>
</feature>
<keyword evidence="3 10" id="KW-0732">Signal</keyword>
<dbReference type="Pfam" id="PF07679">
    <property type="entry name" value="I-set"/>
    <property type="match status" value="2"/>
</dbReference>
<dbReference type="SMART" id="SM00409">
    <property type="entry name" value="IG"/>
    <property type="match status" value="3"/>
</dbReference>
<dbReference type="CDD" id="cd00096">
    <property type="entry name" value="Ig"/>
    <property type="match status" value="1"/>
</dbReference>
<name>A0A9P0G1Y3_9NEOP</name>
<dbReference type="InterPro" id="IPR013783">
    <property type="entry name" value="Ig-like_fold"/>
</dbReference>
<proteinExistence type="inferred from homology"/>
<accession>A0A9P0G1Y3</accession>
<dbReference type="InterPro" id="IPR036179">
    <property type="entry name" value="Ig-like_dom_sf"/>
</dbReference>
<dbReference type="InterPro" id="IPR013098">
    <property type="entry name" value="Ig_I-set"/>
</dbReference>
<feature type="domain" description="Ig-like" evidence="11">
    <location>
        <begin position="166"/>
        <end position="255"/>
    </location>
</feature>
<dbReference type="SMART" id="SM00408">
    <property type="entry name" value="IGc2"/>
    <property type="match status" value="3"/>
</dbReference>
<reference evidence="12" key="1">
    <citation type="submission" date="2021-12" db="EMBL/GenBank/DDBJ databases">
        <authorList>
            <person name="King R."/>
        </authorList>
    </citation>
    <scope>NUCLEOTIDE SEQUENCE</scope>
</reference>
<evidence type="ECO:0000256" key="8">
    <source>
        <dbReference type="ARBA" id="ARBA00068688"/>
    </source>
</evidence>
<organism evidence="12 13">
    <name type="scientific">Diatraea saccharalis</name>
    <name type="common">sugarcane borer</name>
    <dbReference type="NCBI Taxonomy" id="40085"/>
    <lineage>
        <taxon>Eukaryota</taxon>
        <taxon>Metazoa</taxon>
        <taxon>Ecdysozoa</taxon>
        <taxon>Arthropoda</taxon>
        <taxon>Hexapoda</taxon>
        <taxon>Insecta</taxon>
        <taxon>Pterygota</taxon>
        <taxon>Neoptera</taxon>
        <taxon>Endopterygota</taxon>
        <taxon>Lepidoptera</taxon>
        <taxon>Glossata</taxon>
        <taxon>Ditrysia</taxon>
        <taxon>Pyraloidea</taxon>
        <taxon>Crambidae</taxon>
        <taxon>Crambinae</taxon>
        <taxon>Diatraea</taxon>
    </lineage>
</organism>
<feature type="chain" id="PRO_5040337643" description="Hemolin" evidence="10">
    <location>
        <begin position="25"/>
        <end position="480"/>
    </location>
</feature>
<dbReference type="OrthoDB" id="6085115at2759"/>
<dbReference type="AlphaFoldDB" id="A0A9P0G1Y3"/>
<dbReference type="InterPro" id="IPR003598">
    <property type="entry name" value="Ig_sub2"/>
</dbReference>
<feature type="domain" description="Ig-like" evidence="11">
    <location>
        <begin position="59"/>
        <end position="161"/>
    </location>
</feature>
<evidence type="ECO:0000256" key="3">
    <source>
        <dbReference type="ARBA" id="ARBA00022729"/>
    </source>
</evidence>
<dbReference type="GO" id="GO:0005886">
    <property type="term" value="C:plasma membrane"/>
    <property type="evidence" value="ECO:0007669"/>
    <property type="project" value="TreeGrafter"/>
</dbReference>
<feature type="signal peptide" evidence="10">
    <location>
        <begin position="1"/>
        <end position="24"/>
    </location>
</feature>
<evidence type="ECO:0000256" key="1">
    <source>
        <dbReference type="ARBA" id="ARBA00004613"/>
    </source>
</evidence>
<dbReference type="SUPFAM" id="SSF48726">
    <property type="entry name" value="Immunoglobulin"/>
    <property type="match status" value="3"/>
</dbReference>
<dbReference type="Gene3D" id="2.60.40.10">
    <property type="entry name" value="Immunoglobulins"/>
    <property type="match status" value="3"/>
</dbReference>
<evidence type="ECO:0000313" key="13">
    <source>
        <dbReference type="Proteomes" id="UP001153714"/>
    </source>
</evidence>
<gene>
    <name evidence="12" type="ORF">DIATSA_LOCUS7699</name>
</gene>
<evidence type="ECO:0000256" key="10">
    <source>
        <dbReference type="SAM" id="SignalP"/>
    </source>
</evidence>
<keyword evidence="2" id="KW-0964">Secreted</keyword>
<dbReference type="EMBL" id="OU893351">
    <property type="protein sequence ID" value="CAH0757133.1"/>
    <property type="molecule type" value="Genomic_DNA"/>
</dbReference>
<feature type="region of interest" description="Disordered" evidence="9">
    <location>
        <begin position="38"/>
        <end position="60"/>
    </location>
</feature>
<dbReference type="FunFam" id="2.60.40.10:FF:000032">
    <property type="entry name" value="palladin isoform X1"/>
    <property type="match status" value="1"/>
</dbReference>
<comment type="similarity">
    <text evidence="7">Belongs to the hemolin family.</text>
</comment>
<dbReference type="Proteomes" id="UP001153714">
    <property type="component" value="Chromosome 20"/>
</dbReference>
<evidence type="ECO:0000256" key="4">
    <source>
        <dbReference type="ARBA" id="ARBA00023157"/>
    </source>
</evidence>
<reference evidence="12" key="2">
    <citation type="submission" date="2022-10" db="EMBL/GenBank/DDBJ databases">
        <authorList>
            <consortium name="ENA_rothamsted_submissions"/>
            <consortium name="culmorum"/>
            <person name="King R."/>
        </authorList>
    </citation>
    <scope>NUCLEOTIDE SEQUENCE</scope>
</reference>
<evidence type="ECO:0000256" key="7">
    <source>
        <dbReference type="ARBA" id="ARBA00061228"/>
    </source>
</evidence>
<dbReference type="Pfam" id="PF13927">
    <property type="entry name" value="Ig_3"/>
    <property type="match status" value="1"/>
</dbReference>
<keyword evidence="4" id="KW-1015">Disulfide bond</keyword>
<evidence type="ECO:0000256" key="5">
    <source>
        <dbReference type="ARBA" id="ARBA00023180"/>
    </source>
</evidence>
<protein>
    <recommendedName>
        <fullName evidence="8">Hemolin</fullName>
    </recommendedName>
</protein>
<feature type="domain" description="Ig-like" evidence="11">
    <location>
        <begin position="260"/>
        <end position="349"/>
    </location>
</feature>
<evidence type="ECO:0000256" key="2">
    <source>
        <dbReference type="ARBA" id="ARBA00022525"/>
    </source>
</evidence>
<keyword evidence="13" id="KW-1185">Reference proteome</keyword>
<dbReference type="InterPro" id="IPR007110">
    <property type="entry name" value="Ig-like_dom"/>
</dbReference>